<name>A0ABU1TGR1_9SPHI</name>
<gene>
    <name evidence="3" type="ORF">J2W55_004461</name>
</gene>
<sequence length="356" mass="40817">MDTKGTINRIDSLDYLRGLAALGIMCYHMYLFTYGETDASSVLARIKIYGVIIFYVLSGLTLYKVYANNFTFNKPVLTDFYIKRFFRIVPLLWMASILTMVFNYEPTYFTLKKLIANITVVLGAFKPETFIAKGAWSIGDELFFYMLFPCLLWLVKFNKWLFWSFMGIALILLCYFTFYKLNPGIRLGEQWANYVNPLGHVFYFGAGIALGTIDGTEKFGKWALVAILSVCALIVFYPVSNGDPVVLVTGYNRLILSAFVIVLCFLFYKCNFEFLPRIVKNALHTLGAISFSVYLIHPIIYAVLKSLLSVFSEPNTAVLISLTMVLTLVLSFYNYNYFEKYFIKWGKSFSLKLSVQ</sequence>
<dbReference type="PANTHER" id="PTHR23028">
    <property type="entry name" value="ACETYLTRANSFERASE"/>
    <property type="match status" value="1"/>
</dbReference>
<dbReference type="Pfam" id="PF01757">
    <property type="entry name" value="Acyl_transf_3"/>
    <property type="match status" value="1"/>
</dbReference>
<dbReference type="InterPro" id="IPR050879">
    <property type="entry name" value="Acyltransferase_3"/>
</dbReference>
<feature type="transmembrane region" description="Helical" evidence="1">
    <location>
        <begin position="42"/>
        <end position="63"/>
    </location>
</feature>
<keyword evidence="1" id="KW-1133">Transmembrane helix</keyword>
<protein>
    <submittedName>
        <fullName evidence="3">Peptidoglycan/LPS O-acetylase OafA/YrhL</fullName>
    </submittedName>
</protein>
<comment type="caution">
    <text evidence="3">The sequence shown here is derived from an EMBL/GenBank/DDBJ whole genome shotgun (WGS) entry which is preliminary data.</text>
</comment>
<feature type="transmembrane region" description="Helical" evidence="1">
    <location>
        <begin position="12"/>
        <end position="30"/>
    </location>
</feature>
<feature type="domain" description="Acyltransferase 3" evidence="2">
    <location>
        <begin position="11"/>
        <end position="332"/>
    </location>
</feature>
<feature type="transmembrane region" description="Helical" evidence="1">
    <location>
        <begin position="251"/>
        <end position="270"/>
    </location>
</feature>
<evidence type="ECO:0000313" key="3">
    <source>
        <dbReference type="EMBL" id="MDR6944601.1"/>
    </source>
</evidence>
<dbReference type="Proteomes" id="UP001247620">
    <property type="component" value="Unassembled WGS sequence"/>
</dbReference>
<keyword evidence="1" id="KW-0812">Transmembrane</keyword>
<feature type="transmembrane region" description="Helical" evidence="1">
    <location>
        <begin position="316"/>
        <end position="335"/>
    </location>
</feature>
<keyword evidence="1" id="KW-0472">Membrane</keyword>
<accession>A0ABU1TGR1</accession>
<feature type="transmembrane region" description="Helical" evidence="1">
    <location>
        <begin position="160"/>
        <end position="179"/>
    </location>
</feature>
<feature type="transmembrane region" description="Helical" evidence="1">
    <location>
        <begin position="282"/>
        <end position="304"/>
    </location>
</feature>
<dbReference type="EMBL" id="JAVDUU010000004">
    <property type="protein sequence ID" value="MDR6944601.1"/>
    <property type="molecule type" value="Genomic_DNA"/>
</dbReference>
<organism evidence="3 4">
    <name type="scientific">Mucilaginibacter pocheonensis</name>
    <dbReference type="NCBI Taxonomy" id="398050"/>
    <lineage>
        <taxon>Bacteria</taxon>
        <taxon>Pseudomonadati</taxon>
        <taxon>Bacteroidota</taxon>
        <taxon>Sphingobacteriia</taxon>
        <taxon>Sphingobacteriales</taxon>
        <taxon>Sphingobacteriaceae</taxon>
        <taxon>Mucilaginibacter</taxon>
    </lineage>
</organism>
<feature type="transmembrane region" description="Helical" evidence="1">
    <location>
        <begin position="191"/>
        <end position="210"/>
    </location>
</feature>
<dbReference type="RefSeq" id="WP_310101089.1">
    <property type="nucleotide sequence ID" value="NZ_JAVDUU010000004.1"/>
</dbReference>
<feature type="transmembrane region" description="Helical" evidence="1">
    <location>
        <begin position="222"/>
        <end position="239"/>
    </location>
</feature>
<evidence type="ECO:0000256" key="1">
    <source>
        <dbReference type="SAM" id="Phobius"/>
    </source>
</evidence>
<keyword evidence="4" id="KW-1185">Reference proteome</keyword>
<evidence type="ECO:0000259" key="2">
    <source>
        <dbReference type="Pfam" id="PF01757"/>
    </source>
</evidence>
<dbReference type="PANTHER" id="PTHR23028:SF53">
    <property type="entry name" value="ACYL_TRANSF_3 DOMAIN-CONTAINING PROTEIN"/>
    <property type="match status" value="1"/>
</dbReference>
<evidence type="ECO:0000313" key="4">
    <source>
        <dbReference type="Proteomes" id="UP001247620"/>
    </source>
</evidence>
<reference evidence="3 4" key="1">
    <citation type="submission" date="2023-07" db="EMBL/GenBank/DDBJ databases">
        <title>Sorghum-associated microbial communities from plants grown in Nebraska, USA.</title>
        <authorList>
            <person name="Schachtman D."/>
        </authorList>
    </citation>
    <scope>NUCLEOTIDE SEQUENCE [LARGE SCALE GENOMIC DNA]</scope>
    <source>
        <strain evidence="3 4">3262</strain>
    </source>
</reference>
<proteinExistence type="predicted"/>
<dbReference type="InterPro" id="IPR002656">
    <property type="entry name" value="Acyl_transf_3_dom"/>
</dbReference>
<feature type="transmembrane region" description="Helical" evidence="1">
    <location>
        <begin position="84"/>
        <end position="104"/>
    </location>
</feature>
<feature type="transmembrane region" description="Helical" evidence="1">
    <location>
        <begin position="135"/>
        <end position="155"/>
    </location>
</feature>